<organism evidence="5 6">
    <name type="scientific">Bergeyella porcorum</name>
    <dbReference type="NCBI Taxonomy" id="1735111"/>
    <lineage>
        <taxon>Bacteria</taxon>
        <taxon>Pseudomonadati</taxon>
        <taxon>Bacteroidota</taxon>
        <taxon>Flavobacteriia</taxon>
        <taxon>Flavobacteriales</taxon>
        <taxon>Weeksellaceae</taxon>
        <taxon>Bergeyella</taxon>
    </lineage>
</organism>
<keyword evidence="2" id="KW-0732">Signal</keyword>
<dbReference type="SUPFAM" id="SSF52058">
    <property type="entry name" value="L domain-like"/>
    <property type="match status" value="1"/>
</dbReference>
<sequence>MPKPKTFGKVLKQKKKNKMKQFFTFLGIVAMGATAYGQADTDIVNIPDVYFKRYLVENTFINSNNDSEISYEEARAYTGEILVINRNIESLEGIEAFVNITRLHCHNNQLTSLDVSKNIALQTLYCYNNQLTSLDVSKNTALQELNCSNNQLTSLEVSGAMALTRLSCYRNPLSYLDLTNNKEIEYLGYGENTSVSNLMDLPKLKGLELHNIPLANIDYRVLQKIESLSLSGEKYTSVYIAHLSNLKSFSISGTKITNLDVSKNTALQRLYCSDNQLTSLDVSKNTALLDLFCHNNQLTNLDVSKNTALETLLCHNNQLKSLDISKNMALEILNCSDNQLTSLDVSKNTVLYALLCQNNQLTNLDVSKNTALETLFCYNNQLTQLNLANGNNNNLYLRTQNNPNLMCIQIGTGFAPTVFWEKDDHALYSDNCNYPTLSTTEVKAENAIQILNPVKDNLIIKTTAKVERIEIYNTAGQLVKVLFRGNTQVQDLAKGIYLLKITTDGGVITEKIIKQ</sequence>
<dbReference type="KEGG" id="bpor:BPO_0545"/>
<dbReference type="Gene3D" id="3.80.10.10">
    <property type="entry name" value="Ribonuclease Inhibitor"/>
    <property type="match status" value="2"/>
</dbReference>
<dbReference type="PANTHER" id="PTHR47566">
    <property type="match status" value="1"/>
</dbReference>
<evidence type="ECO:0000256" key="3">
    <source>
        <dbReference type="ARBA" id="ARBA00022737"/>
    </source>
</evidence>
<dbReference type="InterPro" id="IPR036322">
    <property type="entry name" value="WD40_repeat_dom_sf"/>
</dbReference>
<dbReference type="SUPFAM" id="SSF50978">
    <property type="entry name" value="WD40 repeat-like"/>
    <property type="match status" value="1"/>
</dbReference>
<dbReference type="InterPro" id="IPR052574">
    <property type="entry name" value="CDIRP"/>
</dbReference>
<proteinExistence type="predicted"/>
<evidence type="ECO:0000256" key="2">
    <source>
        <dbReference type="ARBA" id="ARBA00022729"/>
    </source>
</evidence>
<dbReference type="Proteomes" id="UP001432059">
    <property type="component" value="Chromosome"/>
</dbReference>
<evidence type="ECO:0000259" key="4">
    <source>
        <dbReference type="Pfam" id="PF18962"/>
    </source>
</evidence>
<dbReference type="Pfam" id="PF18962">
    <property type="entry name" value="Por_Secre_tail"/>
    <property type="match status" value="1"/>
</dbReference>
<dbReference type="GO" id="GO:0035591">
    <property type="term" value="F:signaling adaptor activity"/>
    <property type="evidence" value="ECO:0007669"/>
    <property type="project" value="TreeGrafter"/>
</dbReference>
<evidence type="ECO:0000313" key="5">
    <source>
        <dbReference type="EMBL" id="WOC51192.1"/>
    </source>
</evidence>
<keyword evidence="3" id="KW-0677">Repeat</keyword>
<feature type="domain" description="Secretion system C-terminal sorting" evidence="4">
    <location>
        <begin position="452"/>
        <end position="513"/>
    </location>
</feature>
<dbReference type="Pfam" id="PF12799">
    <property type="entry name" value="LRR_4"/>
    <property type="match status" value="1"/>
</dbReference>
<accession>A0AAU0F0D9</accession>
<dbReference type="NCBIfam" id="TIGR04183">
    <property type="entry name" value="Por_Secre_tail"/>
    <property type="match status" value="1"/>
</dbReference>
<dbReference type="InterPro" id="IPR025875">
    <property type="entry name" value="Leu-rich_rpt_4"/>
</dbReference>
<protein>
    <recommendedName>
        <fullName evidence="4">Secretion system C-terminal sorting domain-containing protein</fullName>
    </recommendedName>
</protein>
<keyword evidence="6" id="KW-1185">Reference proteome</keyword>
<evidence type="ECO:0000256" key="1">
    <source>
        <dbReference type="ARBA" id="ARBA00022614"/>
    </source>
</evidence>
<dbReference type="InterPro" id="IPR026444">
    <property type="entry name" value="Secre_tail"/>
</dbReference>
<evidence type="ECO:0000313" key="6">
    <source>
        <dbReference type="Proteomes" id="UP001432059"/>
    </source>
</evidence>
<gene>
    <name evidence="5" type="ORF">BPO_0545</name>
</gene>
<name>A0AAU0F0D9_9FLAO</name>
<dbReference type="AlphaFoldDB" id="A0AAU0F0D9"/>
<dbReference type="EMBL" id="CP136426">
    <property type="protein sequence ID" value="WOC51192.1"/>
    <property type="molecule type" value="Genomic_DNA"/>
</dbReference>
<dbReference type="PANTHER" id="PTHR47566:SF1">
    <property type="entry name" value="PROTEIN NUD1"/>
    <property type="match status" value="1"/>
</dbReference>
<keyword evidence="1" id="KW-0433">Leucine-rich repeat</keyword>
<dbReference type="InterPro" id="IPR032675">
    <property type="entry name" value="LRR_dom_sf"/>
</dbReference>
<reference evidence="5" key="1">
    <citation type="submission" date="2023-10" db="EMBL/GenBank/DDBJ databases">
        <title>Characterization and whole genome sequencing of a novel strain of Bergeyella porcorum QD2021 isolated from pig.</title>
        <authorList>
            <person name="Liu G."/>
            <person name="Chen C."/>
            <person name="Han X."/>
        </authorList>
    </citation>
    <scope>NUCLEOTIDE SEQUENCE</scope>
    <source>
        <strain evidence="5">QD2021</strain>
    </source>
</reference>